<name>A0A3P6U4R2_LITSI</name>
<dbReference type="Gene3D" id="1.10.510.10">
    <property type="entry name" value="Transferase(Phosphotransferase) domain 1"/>
    <property type="match status" value="1"/>
</dbReference>
<dbReference type="GO" id="GO:0004672">
    <property type="term" value="F:protein kinase activity"/>
    <property type="evidence" value="ECO:0007669"/>
    <property type="project" value="InterPro"/>
</dbReference>
<feature type="domain" description="Protein kinase" evidence="3">
    <location>
        <begin position="146"/>
        <end position="419"/>
    </location>
</feature>
<dbReference type="InterPro" id="IPR050198">
    <property type="entry name" value="Non-receptor_tyrosine_kinases"/>
</dbReference>
<keyword evidence="2" id="KW-0067">ATP-binding</keyword>
<evidence type="ECO:0000313" key="4">
    <source>
        <dbReference type="EMBL" id="VDK73668.1"/>
    </source>
</evidence>
<dbReference type="STRING" id="42156.A0A3P6U4R2"/>
<dbReference type="PANTHER" id="PTHR24418">
    <property type="entry name" value="TYROSINE-PROTEIN KINASE"/>
    <property type="match status" value="1"/>
</dbReference>
<protein>
    <recommendedName>
        <fullName evidence="3">Protein kinase domain-containing protein</fullName>
    </recommendedName>
</protein>
<proteinExistence type="predicted"/>
<dbReference type="GO" id="GO:0005524">
    <property type="term" value="F:ATP binding"/>
    <property type="evidence" value="ECO:0007669"/>
    <property type="project" value="UniProtKB-KW"/>
</dbReference>
<dbReference type="AlphaFoldDB" id="A0A3P6U4R2"/>
<evidence type="ECO:0000256" key="2">
    <source>
        <dbReference type="ARBA" id="ARBA00022840"/>
    </source>
</evidence>
<dbReference type="InterPro" id="IPR011009">
    <property type="entry name" value="Kinase-like_dom_sf"/>
</dbReference>
<dbReference type="Proteomes" id="UP000277928">
    <property type="component" value="Unassembled WGS sequence"/>
</dbReference>
<dbReference type="InterPro" id="IPR000719">
    <property type="entry name" value="Prot_kinase_dom"/>
</dbReference>
<organism evidence="4 5">
    <name type="scientific">Litomosoides sigmodontis</name>
    <name type="common">Filarial nematode worm</name>
    <dbReference type="NCBI Taxonomy" id="42156"/>
    <lineage>
        <taxon>Eukaryota</taxon>
        <taxon>Metazoa</taxon>
        <taxon>Ecdysozoa</taxon>
        <taxon>Nematoda</taxon>
        <taxon>Chromadorea</taxon>
        <taxon>Rhabditida</taxon>
        <taxon>Spirurina</taxon>
        <taxon>Spiruromorpha</taxon>
        <taxon>Filarioidea</taxon>
        <taxon>Onchocercidae</taxon>
        <taxon>Litomosoides</taxon>
    </lineage>
</organism>
<keyword evidence="5" id="KW-1185">Reference proteome</keyword>
<evidence type="ECO:0000259" key="3">
    <source>
        <dbReference type="PROSITE" id="PS50011"/>
    </source>
</evidence>
<dbReference type="OrthoDB" id="4062651at2759"/>
<dbReference type="EMBL" id="UYRX01000096">
    <property type="protein sequence ID" value="VDK73668.1"/>
    <property type="molecule type" value="Genomic_DNA"/>
</dbReference>
<dbReference type="SUPFAM" id="SSF56112">
    <property type="entry name" value="Protein kinase-like (PK-like)"/>
    <property type="match status" value="1"/>
</dbReference>
<dbReference type="PROSITE" id="PS50011">
    <property type="entry name" value="PROTEIN_KINASE_DOM"/>
    <property type="match status" value="1"/>
</dbReference>
<gene>
    <name evidence="4" type="ORF">NLS_LOCUS2205</name>
</gene>
<sequence length="433" mass="50161">MGIEIHPIKSEQSNCFDDELQLREENYFGRLSEMFIEERILKKSGDYAISRTHDDIFRFSVMSEESGVFHLLIVSFCGTHAFENSVYPLAASVAKLIQKCIRSPMNVLSAILRTNVILRHFVNSNVEEDKDDYSLSGLFLRQNDTIRRESLISKGTVADCFLGTLNKREKVVVKVMHKYDRKELNNICRELHISNLLRRFASVDAVVAVQSVQIFQAPYVIVYPLMNHGSYPDFAQRMKSQLTLMEKLKIAQTIAHTLSDMHFLGLLHCDVGARNIFVRSSLKVINCRSQHSYKYYLGDFRESHIGKIKRVNPEKPINVRWLAPEVFKTRQLTDSTDVFAFGITLYEIFTGNLPYFTMDSDEIRIKLLAGYSIRPKTHNIDLPRKVIKLMRRCWHTEVSERPTMDGVWMQLKEIKNSIIAEQQCSECNFQKKN</sequence>
<evidence type="ECO:0000313" key="5">
    <source>
        <dbReference type="Proteomes" id="UP000277928"/>
    </source>
</evidence>
<accession>A0A3P6U4R2</accession>
<dbReference type="OMA" id="NICRELH"/>
<dbReference type="Pfam" id="PF07714">
    <property type="entry name" value="PK_Tyr_Ser-Thr"/>
    <property type="match status" value="1"/>
</dbReference>
<dbReference type="InterPro" id="IPR001245">
    <property type="entry name" value="Ser-Thr/Tyr_kinase_cat_dom"/>
</dbReference>
<evidence type="ECO:0000256" key="1">
    <source>
        <dbReference type="ARBA" id="ARBA00022741"/>
    </source>
</evidence>
<keyword evidence="1" id="KW-0547">Nucleotide-binding</keyword>
<reference evidence="4 5" key="1">
    <citation type="submission" date="2018-08" db="EMBL/GenBank/DDBJ databases">
        <authorList>
            <person name="Laetsch R D."/>
            <person name="Stevens L."/>
            <person name="Kumar S."/>
            <person name="Blaxter L. M."/>
        </authorList>
    </citation>
    <scope>NUCLEOTIDE SEQUENCE [LARGE SCALE GENOMIC DNA]</scope>
</reference>